<comment type="cofactor">
    <cofactor evidence="1">
        <name>Mn(2+)</name>
        <dbReference type="ChEBI" id="CHEBI:29035"/>
    </cofactor>
</comment>
<evidence type="ECO:0000313" key="14">
    <source>
        <dbReference type="Proteomes" id="UP000281915"/>
    </source>
</evidence>
<evidence type="ECO:0000256" key="6">
    <source>
        <dbReference type="ARBA" id="ARBA00022842"/>
    </source>
</evidence>
<dbReference type="GO" id="GO:0000166">
    <property type="term" value="F:nucleotide binding"/>
    <property type="evidence" value="ECO:0007669"/>
    <property type="project" value="UniProtKB-KW"/>
</dbReference>
<reference evidence="13 14" key="1">
    <citation type="submission" date="2018-10" db="EMBL/GenBank/DDBJ databases">
        <title>Phylogenomics of Brevibacillus.</title>
        <authorList>
            <person name="Dunlap C."/>
        </authorList>
    </citation>
    <scope>NUCLEOTIDE SEQUENCE [LARGE SCALE GENOMIC DNA]</scope>
    <source>
        <strain evidence="13 14">JCM 15085</strain>
    </source>
</reference>
<keyword evidence="4" id="KW-0547">Nucleotide-binding</keyword>
<dbReference type="RefSeq" id="WP_122914588.1">
    <property type="nucleotide sequence ID" value="NZ_RHHT01000045.1"/>
</dbReference>
<comment type="catalytic activity">
    <reaction evidence="11">
        <text>XTP + H2O = XDP + phosphate + H(+)</text>
        <dbReference type="Rhea" id="RHEA:28406"/>
        <dbReference type="ChEBI" id="CHEBI:15377"/>
        <dbReference type="ChEBI" id="CHEBI:15378"/>
        <dbReference type="ChEBI" id="CHEBI:43474"/>
        <dbReference type="ChEBI" id="CHEBI:59884"/>
        <dbReference type="ChEBI" id="CHEBI:61314"/>
        <dbReference type="EC" id="3.6.1.73"/>
    </reaction>
</comment>
<evidence type="ECO:0000256" key="3">
    <source>
        <dbReference type="ARBA" id="ARBA00022723"/>
    </source>
</evidence>
<evidence type="ECO:0000256" key="4">
    <source>
        <dbReference type="ARBA" id="ARBA00022741"/>
    </source>
</evidence>
<evidence type="ECO:0000256" key="10">
    <source>
        <dbReference type="ARBA" id="ARBA00048174"/>
    </source>
</evidence>
<dbReference type="GO" id="GO:0103023">
    <property type="term" value="F:ITPase activity"/>
    <property type="evidence" value="ECO:0007669"/>
    <property type="project" value="UniProtKB-EC"/>
</dbReference>
<dbReference type="Proteomes" id="UP000281915">
    <property type="component" value="Unassembled WGS sequence"/>
</dbReference>
<dbReference type="SUPFAM" id="SSF52972">
    <property type="entry name" value="ITPase-like"/>
    <property type="match status" value="1"/>
</dbReference>
<keyword evidence="5" id="KW-0378">Hydrolase</keyword>
<evidence type="ECO:0000256" key="9">
    <source>
        <dbReference type="ARBA" id="ARBA00038901"/>
    </source>
</evidence>
<evidence type="ECO:0000256" key="11">
    <source>
        <dbReference type="ARBA" id="ARBA00048781"/>
    </source>
</evidence>
<keyword evidence="7" id="KW-0546">Nucleotide metabolism</keyword>
<evidence type="ECO:0000256" key="7">
    <source>
        <dbReference type="ARBA" id="ARBA00023080"/>
    </source>
</evidence>
<dbReference type="EMBL" id="RHHT01000045">
    <property type="protein sequence ID" value="RNB75616.1"/>
    <property type="molecule type" value="Genomic_DNA"/>
</dbReference>
<gene>
    <name evidence="13" type="ORF">EDM58_18220</name>
</gene>
<dbReference type="InterPro" id="IPR029001">
    <property type="entry name" value="ITPase-like_fam"/>
</dbReference>
<evidence type="ECO:0000256" key="8">
    <source>
        <dbReference type="ARBA" id="ARBA00023211"/>
    </source>
</evidence>
<protein>
    <recommendedName>
        <fullName evidence="9">inosine/xanthosine triphosphatase</fullName>
        <ecNumber evidence="9">3.6.1.73</ecNumber>
    </recommendedName>
</protein>
<dbReference type="GO" id="GO:0006772">
    <property type="term" value="P:thiamine metabolic process"/>
    <property type="evidence" value="ECO:0007669"/>
    <property type="project" value="TreeGrafter"/>
</dbReference>
<dbReference type="GO" id="GO:0046872">
    <property type="term" value="F:metal ion binding"/>
    <property type="evidence" value="ECO:0007669"/>
    <property type="project" value="UniProtKB-KW"/>
</dbReference>
<feature type="domain" description="Non-canonical purine NTP phosphatase/PRRC1" evidence="12">
    <location>
        <begin position="11"/>
        <end position="170"/>
    </location>
</feature>
<dbReference type="PANTHER" id="PTHR34699">
    <property type="match status" value="1"/>
</dbReference>
<evidence type="ECO:0000259" key="12">
    <source>
        <dbReference type="Pfam" id="PF01931"/>
    </source>
</evidence>
<dbReference type="EC" id="3.6.1.73" evidence="9"/>
<evidence type="ECO:0000313" key="13">
    <source>
        <dbReference type="EMBL" id="RNB75616.1"/>
    </source>
</evidence>
<keyword evidence="6" id="KW-0460">Magnesium</keyword>
<dbReference type="GO" id="GO:0009117">
    <property type="term" value="P:nucleotide metabolic process"/>
    <property type="evidence" value="ECO:0007669"/>
    <property type="project" value="UniProtKB-KW"/>
</dbReference>
<proteinExistence type="predicted"/>
<dbReference type="InterPro" id="IPR026533">
    <property type="entry name" value="NTPase/PRRC1"/>
</dbReference>
<dbReference type="Pfam" id="PF01931">
    <property type="entry name" value="NTPase_I-T"/>
    <property type="match status" value="1"/>
</dbReference>
<comment type="catalytic activity">
    <reaction evidence="10">
        <text>ITP + H2O = IDP + phosphate + H(+)</text>
        <dbReference type="Rhea" id="RHEA:28330"/>
        <dbReference type="ChEBI" id="CHEBI:15377"/>
        <dbReference type="ChEBI" id="CHEBI:15378"/>
        <dbReference type="ChEBI" id="CHEBI:43474"/>
        <dbReference type="ChEBI" id="CHEBI:58280"/>
        <dbReference type="ChEBI" id="CHEBI:61402"/>
        <dbReference type="EC" id="3.6.1.73"/>
    </reaction>
</comment>
<name>A0A3M8CIL9_9BACL</name>
<keyword evidence="3" id="KW-0479">Metal-binding</keyword>
<dbReference type="PANTHER" id="PTHR34699:SF2">
    <property type="entry name" value="NON-CANONICAL PURINE NTP PHOSPHATASE_PRRC1 DOMAIN-CONTAINING PROTEIN"/>
    <property type="match status" value="1"/>
</dbReference>
<dbReference type="InterPro" id="IPR050299">
    <property type="entry name" value="YjjX_NTPase"/>
</dbReference>
<organism evidence="13 14">
    <name type="scientific">Brevibacillus panacihumi</name>
    <dbReference type="NCBI Taxonomy" id="497735"/>
    <lineage>
        <taxon>Bacteria</taxon>
        <taxon>Bacillati</taxon>
        <taxon>Bacillota</taxon>
        <taxon>Bacilli</taxon>
        <taxon>Bacillales</taxon>
        <taxon>Paenibacillaceae</taxon>
        <taxon>Brevibacillus</taxon>
    </lineage>
</organism>
<evidence type="ECO:0000256" key="2">
    <source>
        <dbReference type="ARBA" id="ARBA00001946"/>
    </source>
</evidence>
<accession>A0A3M8CIL9</accession>
<comment type="caution">
    <text evidence="13">The sequence shown here is derived from an EMBL/GenBank/DDBJ whole genome shotgun (WGS) entry which is preliminary data.</text>
</comment>
<evidence type="ECO:0000256" key="1">
    <source>
        <dbReference type="ARBA" id="ARBA00001936"/>
    </source>
</evidence>
<comment type="cofactor">
    <cofactor evidence="2">
        <name>Mg(2+)</name>
        <dbReference type="ChEBI" id="CHEBI:18420"/>
    </cofactor>
</comment>
<keyword evidence="8" id="KW-0464">Manganese</keyword>
<evidence type="ECO:0000256" key="5">
    <source>
        <dbReference type="ARBA" id="ARBA00022801"/>
    </source>
</evidence>
<dbReference type="AlphaFoldDB" id="A0A3M8CIL9"/>
<sequence>MDYSQFRYALGTQNAAKRRAVVQATGVEPTCLSVPSGVSGQPMSEEETIQGAINRAKAVLDKLPDHHIGLGLEGGLMLDQAYTQQWYLISICAAWDGKQLFLGKGLSFPIPLQAAQRIVQEGIELSTVIDEWGNTTGSNQQGGAYALLTEGRIQRADVFQQAVTAAITPLISPLYKPVDRQKPLQP</sequence>
<dbReference type="Gene3D" id="3.90.950.10">
    <property type="match status" value="1"/>
</dbReference>